<keyword evidence="3" id="KW-1185">Reference proteome</keyword>
<dbReference type="OrthoDB" id="2866354at2759"/>
<accession>A0A4S8MA16</accession>
<keyword evidence="1" id="KW-1133">Transmembrane helix</keyword>
<organism evidence="2 3">
    <name type="scientific">Dendrothele bispora (strain CBS 962.96)</name>
    <dbReference type="NCBI Taxonomy" id="1314807"/>
    <lineage>
        <taxon>Eukaryota</taxon>
        <taxon>Fungi</taxon>
        <taxon>Dikarya</taxon>
        <taxon>Basidiomycota</taxon>
        <taxon>Agaricomycotina</taxon>
        <taxon>Agaricomycetes</taxon>
        <taxon>Agaricomycetidae</taxon>
        <taxon>Agaricales</taxon>
        <taxon>Agaricales incertae sedis</taxon>
        <taxon>Dendrothele</taxon>
    </lineage>
</organism>
<feature type="transmembrane region" description="Helical" evidence="1">
    <location>
        <begin position="401"/>
        <end position="422"/>
    </location>
</feature>
<evidence type="ECO:0000313" key="2">
    <source>
        <dbReference type="EMBL" id="THU99277.1"/>
    </source>
</evidence>
<sequence length="437" mass="49662">MASSPNHPTHSDSLDVYSRLESTIAAKELAPRPNSRAADDVYRHALPEDLNVNEFDYDYNLSTNRYPLSLSEYLPDIYSAVLYHKHLANPRNFASQTNIGCFWADNTNREGELLILSPNVLAYWLMSDKYSCQHPRWNLQVQGSPLSVYMKYDHVRNLTVYVVAHKQHDSSVEALKNLINVGISARIRPDPERQSTMFLEDPFHLHLMLSVLSLEAAKFHIHRFRRFMWMQMNAVDDHLMGLITTDREELSNLTKELQVISQNADSLIASAEVAIISANGIKSAHKRLNQALSNGKVMASGQTADGILYVLGSLKKQKMWLLNYRNRKDSMMNLVYNLVTQQDATNNINIAVDMRRDSASMSAIATLTMVFLPATFTATVLGAGIFSAAVDPDSVHVSNLWWFWIATTVPLTAIVMSLWWVWHKYTMRSLRVTKRSL</sequence>
<dbReference type="Gene3D" id="1.20.58.340">
    <property type="entry name" value="Magnesium transport protein CorA, transmembrane region"/>
    <property type="match status" value="1"/>
</dbReference>
<protein>
    <recommendedName>
        <fullName evidence="4">Cora-domain-containing protein</fullName>
    </recommendedName>
</protein>
<dbReference type="EMBL" id="ML179122">
    <property type="protein sequence ID" value="THU99277.1"/>
    <property type="molecule type" value="Genomic_DNA"/>
</dbReference>
<dbReference type="Proteomes" id="UP000297245">
    <property type="component" value="Unassembled WGS sequence"/>
</dbReference>
<keyword evidence="1" id="KW-0472">Membrane</keyword>
<proteinExistence type="predicted"/>
<reference evidence="2 3" key="1">
    <citation type="journal article" date="2019" name="Nat. Ecol. Evol.">
        <title>Megaphylogeny resolves global patterns of mushroom evolution.</title>
        <authorList>
            <person name="Varga T."/>
            <person name="Krizsan K."/>
            <person name="Foldi C."/>
            <person name="Dima B."/>
            <person name="Sanchez-Garcia M."/>
            <person name="Sanchez-Ramirez S."/>
            <person name="Szollosi G.J."/>
            <person name="Szarkandi J.G."/>
            <person name="Papp V."/>
            <person name="Albert L."/>
            <person name="Andreopoulos W."/>
            <person name="Angelini C."/>
            <person name="Antonin V."/>
            <person name="Barry K.W."/>
            <person name="Bougher N.L."/>
            <person name="Buchanan P."/>
            <person name="Buyck B."/>
            <person name="Bense V."/>
            <person name="Catcheside P."/>
            <person name="Chovatia M."/>
            <person name="Cooper J."/>
            <person name="Damon W."/>
            <person name="Desjardin D."/>
            <person name="Finy P."/>
            <person name="Geml J."/>
            <person name="Haridas S."/>
            <person name="Hughes K."/>
            <person name="Justo A."/>
            <person name="Karasinski D."/>
            <person name="Kautmanova I."/>
            <person name="Kiss B."/>
            <person name="Kocsube S."/>
            <person name="Kotiranta H."/>
            <person name="LaButti K.M."/>
            <person name="Lechner B.E."/>
            <person name="Liimatainen K."/>
            <person name="Lipzen A."/>
            <person name="Lukacs Z."/>
            <person name="Mihaltcheva S."/>
            <person name="Morgado L.N."/>
            <person name="Niskanen T."/>
            <person name="Noordeloos M.E."/>
            <person name="Ohm R.A."/>
            <person name="Ortiz-Santana B."/>
            <person name="Ovrebo C."/>
            <person name="Racz N."/>
            <person name="Riley R."/>
            <person name="Savchenko A."/>
            <person name="Shiryaev A."/>
            <person name="Soop K."/>
            <person name="Spirin V."/>
            <person name="Szebenyi C."/>
            <person name="Tomsovsky M."/>
            <person name="Tulloss R.E."/>
            <person name="Uehling J."/>
            <person name="Grigoriev I.V."/>
            <person name="Vagvolgyi C."/>
            <person name="Papp T."/>
            <person name="Martin F.M."/>
            <person name="Miettinen O."/>
            <person name="Hibbett D.S."/>
            <person name="Nagy L.G."/>
        </authorList>
    </citation>
    <scope>NUCLEOTIDE SEQUENCE [LARGE SCALE GENOMIC DNA]</scope>
    <source>
        <strain evidence="2 3">CBS 962.96</strain>
    </source>
</reference>
<name>A0A4S8MA16_DENBC</name>
<feature type="transmembrane region" description="Helical" evidence="1">
    <location>
        <begin position="364"/>
        <end position="389"/>
    </location>
</feature>
<evidence type="ECO:0000313" key="3">
    <source>
        <dbReference type="Proteomes" id="UP000297245"/>
    </source>
</evidence>
<dbReference type="AlphaFoldDB" id="A0A4S8MA16"/>
<keyword evidence="1" id="KW-0812">Transmembrane</keyword>
<gene>
    <name evidence="2" type="ORF">K435DRAFT_659316</name>
</gene>
<evidence type="ECO:0000256" key="1">
    <source>
        <dbReference type="SAM" id="Phobius"/>
    </source>
</evidence>
<evidence type="ECO:0008006" key="4">
    <source>
        <dbReference type="Google" id="ProtNLM"/>
    </source>
</evidence>